<protein>
    <recommendedName>
        <fullName evidence="15">Microsomal glutathione S-transferase 1</fullName>
        <ecNumber evidence="5">2.5.1.18</ecNumber>
    </recommendedName>
</protein>
<evidence type="ECO:0000256" key="14">
    <source>
        <dbReference type="ARBA" id="ARBA00038540"/>
    </source>
</evidence>
<comment type="similarity">
    <text evidence="4">Belongs to the MAPEG family.</text>
</comment>
<organism evidence="18 19">
    <name type="scientific">Danaus plexippus plexippus</name>
    <dbReference type="NCBI Taxonomy" id="278856"/>
    <lineage>
        <taxon>Eukaryota</taxon>
        <taxon>Metazoa</taxon>
        <taxon>Ecdysozoa</taxon>
        <taxon>Arthropoda</taxon>
        <taxon>Hexapoda</taxon>
        <taxon>Insecta</taxon>
        <taxon>Pterygota</taxon>
        <taxon>Neoptera</taxon>
        <taxon>Endopterygota</taxon>
        <taxon>Lepidoptera</taxon>
        <taxon>Glossata</taxon>
        <taxon>Ditrysia</taxon>
        <taxon>Papilionoidea</taxon>
        <taxon>Nymphalidae</taxon>
        <taxon>Danainae</taxon>
        <taxon>Danaini</taxon>
        <taxon>Danaina</taxon>
        <taxon>Danaus</taxon>
        <taxon>Danaus</taxon>
    </lineage>
</organism>
<evidence type="ECO:0000256" key="17">
    <source>
        <dbReference type="SAM" id="Phobius"/>
    </source>
</evidence>
<gene>
    <name evidence="18" type="ORF">KGM_208645</name>
</gene>
<dbReference type="EC" id="2.5.1.18" evidence="5"/>
<evidence type="ECO:0000256" key="7">
    <source>
        <dbReference type="ARBA" id="ARBA00022692"/>
    </source>
</evidence>
<keyword evidence="13 17" id="KW-0472">Membrane</keyword>
<evidence type="ECO:0000313" key="19">
    <source>
        <dbReference type="Proteomes" id="UP000007151"/>
    </source>
</evidence>
<dbReference type="PANTHER" id="PTHR10689:SF6">
    <property type="entry name" value="MICROSOMAL GLUTATHIONE S-TRANSFERASE 1"/>
    <property type="match status" value="1"/>
</dbReference>
<dbReference type="InterPro" id="IPR040162">
    <property type="entry name" value="MGST1-like"/>
</dbReference>
<keyword evidence="8" id="KW-1000">Mitochondrion outer membrane</keyword>
<evidence type="ECO:0000256" key="6">
    <source>
        <dbReference type="ARBA" id="ARBA00022679"/>
    </source>
</evidence>
<feature type="transmembrane region" description="Helical" evidence="17">
    <location>
        <begin position="422"/>
        <end position="444"/>
    </location>
</feature>
<reference evidence="18 19" key="1">
    <citation type="journal article" date="2011" name="Cell">
        <title>The monarch butterfly genome yields insights into long-distance migration.</title>
        <authorList>
            <person name="Zhan S."/>
            <person name="Merlin C."/>
            <person name="Boore J.L."/>
            <person name="Reppert S.M."/>
        </authorList>
    </citation>
    <scope>NUCLEOTIDE SEQUENCE [LARGE SCALE GENOMIC DNA]</scope>
    <source>
        <strain evidence="18">F-2</strain>
    </source>
</reference>
<dbReference type="InterPro" id="IPR001129">
    <property type="entry name" value="Membr-assoc_MAPEG"/>
</dbReference>
<evidence type="ECO:0000256" key="15">
    <source>
        <dbReference type="ARBA" id="ARBA00039397"/>
    </source>
</evidence>
<comment type="function">
    <text evidence="1">Conjugation of reduced glutathione to a wide number of exogenous and endogenous hydrophobic electrophiles.</text>
</comment>
<dbReference type="KEGG" id="dpl:KGM_208645"/>
<evidence type="ECO:0000256" key="12">
    <source>
        <dbReference type="ARBA" id="ARBA00023128"/>
    </source>
</evidence>
<comment type="caution">
    <text evidence="18">The sequence shown here is derived from an EMBL/GenBank/DDBJ whole genome shotgun (WGS) entry which is preliminary data.</text>
</comment>
<evidence type="ECO:0000256" key="3">
    <source>
        <dbReference type="ARBA" id="ARBA00004477"/>
    </source>
</evidence>
<dbReference type="AlphaFoldDB" id="A0A212F6R3"/>
<accession>A0A212F6R3</accession>
<evidence type="ECO:0000256" key="11">
    <source>
        <dbReference type="ARBA" id="ARBA00022990"/>
    </source>
</evidence>
<keyword evidence="9" id="KW-0256">Endoplasmic reticulum</keyword>
<feature type="transmembrane region" description="Helical" evidence="17">
    <location>
        <begin position="247"/>
        <end position="269"/>
    </location>
</feature>
<evidence type="ECO:0000256" key="1">
    <source>
        <dbReference type="ARBA" id="ARBA00003701"/>
    </source>
</evidence>
<keyword evidence="12" id="KW-0496">Mitochondrion</keyword>
<keyword evidence="6 18" id="KW-0808">Transferase</keyword>
<dbReference type="Pfam" id="PF01124">
    <property type="entry name" value="MAPEG"/>
    <property type="match status" value="2"/>
</dbReference>
<comment type="subcellular location">
    <subcellularLocation>
        <location evidence="3">Endoplasmic reticulum membrane</location>
        <topology evidence="3">Multi-pass membrane protein</topology>
    </subcellularLocation>
    <subcellularLocation>
        <location evidence="2">Mitochondrion outer membrane</location>
    </subcellularLocation>
</comment>
<sequence>MTSFQFSLRSEVSNTYAVYNQILLDMVPVTILEPAVKSYIACSGILALKVLGMSLLTGRMRYKKKVFANEEDTKLKDSVVKYDDPDVERIRRAHLNDLENIPVFWVVGALYLTTGPSDEVAVNLFRVYTAGRILHTLVYAVKPLPQPARGICFAILALKLLSMSTLTSLVRLSSGIFSNPEDAKAFKGKVKYDDPIVERTRRAHLNDLENIPAFWVIAALYLTTGPVAVVATLLFRVYTASRIIHTLVYAVVPLPQPTRAIAYMIPYLIKWYMGFQFSLRSEVCNTYAVYNQILLDMVPVTILEPAVKSYIACSGILALKVLGMSLLTGRMRYKKKVFANEEDTKLKDSVVKYDDPDVERIRRAHLNDLENIPVFWVVGALYLTTGPSDEVAVNLFRVYTAGRILHTLVYAVKPFPQPARGICFVIPFWITIYMGVKIISHYMIAL</sequence>
<dbReference type="Gene3D" id="1.20.120.550">
    <property type="entry name" value="Membrane associated eicosanoid/glutathione metabolism-like domain"/>
    <property type="match status" value="3"/>
</dbReference>
<evidence type="ECO:0000256" key="10">
    <source>
        <dbReference type="ARBA" id="ARBA00022989"/>
    </source>
</evidence>
<keyword evidence="19" id="KW-1185">Reference proteome</keyword>
<evidence type="ECO:0000256" key="2">
    <source>
        <dbReference type="ARBA" id="ARBA00004294"/>
    </source>
</evidence>
<dbReference type="GO" id="GO:0004364">
    <property type="term" value="F:glutathione transferase activity"/>
    <property type="evidence" value="ECO:0007669"/>
    <property type="project" value="UniProtKB-EC"/>
</dbReference>
<dbReference type="EMBL" id="AGBW02009983">
    <property type="protein sequence ID" value="OWR49414.1"/>
    <property type="molecule type" value="Genomic_DNA"/>
</dbReference>
<evidence type="ECO:0000313" key="18">
    <source>
        <dbReference type="EMBL" id="OWR49414.1"/>
    </source>
</evidence>
<evidence type="ECO:0000256" key="13">
    <source>
        <dbReference type="ARBA" id="ARBA00023136"/>
    </source>
</evidence>
<comment type="subunit">
    <text evidence="14">Homotrimer; The trimer binds only one molecule of glutathione.</text>
</comment>
<name>A0A212F6R3_DANPL</name>
<evidence type="ECO:0000256" key="16">
    <source>
        <dbReference type="ARBA" id="ARBA00049385"/>
    </source>
</evidence>
<keyword evidence="7 17" id="KW-0812">Transmembrane</keyword>
<feature type="transmembrane region" description="Helical" evidence="17">
    <location>
        <begin position="213"/>
        <end position="235"/>
    </location>
</feature>
<dbReference type="InterPro" id="IPR023352">
    <property type="entry name" value="MAPEG-like_dom_sf"/>
</dbReference>
<evidence type="ECO:0000256" key="4">
    <source>
        <dbReference type="ARBA" id="ARBA00010459"/>
    </source>
</evidence>
<dbReference type="InParanoid" id="A0A212F6R3"/>
<evidence type="ECO:0000256" key="5">
    <source>
        <dbReference type="ARBA" id="ARBA00012452"/>
    </source>
</evidence>
<keyword evidence="10 17" id="KW-1133">Transmembrane helix</keyword>
<dbReference type="PANTHER" id="PTHR10689">
    <property type="entry name" value="MICROSOMAL GLUTATHIONE S-TRANSFERASE 1"/>
    <property type="match status" value="1"/>
</dbReference>
<dbReference type="GO" id="GO:0005741">
    <property type="term" value="C:mitochondrial outer membrane"/>
    <property type="evidence" value="ECO:0007669"/>
    <property type="project" value="UniProtKB-SubCell"/>
</dbReference>
<keyword evidence="11" id="KW-0007">Acetylation</keyword>
<dbReference type="STRING" id="278856.A0A212F6R3"/>
<dbReference type="GO" id="GO:0005789">
    <property type="term" value="C:endoplasmic reticulum membrane"/>
    <property type="evidence" value="ECO:0007669"/>
    <property type="project" value="UniProtKB-SubCell"/>
</dbReference>
<proteinExistence type="inferred from homology"/>
<feature type="transmembrane region" description="Helical" evidence="17">
    <location>
        <begin position="309"/>
        <end position="327"/>
    </location>
</feature>
<evidence type="ECO:0000256" key="8">
    <source>
        <dbReference type="ARBA" id="ARBA00022787"/>
    </source>
</evidence>
<dbReference type="Proteomes" id="UP000007151">
    <property type="component" value="Unassembled WGS sequence"/>
</dbReference>
<dbReference type="FunFam" id="1.20.120.550:FF:000002">
    <property type="entry name" value="Microsomal glutathione S-transferase 1"/>
    <property type="match status" value="3"/>
</dbReference>
<comment type="catalytic activity">
    <reaction evidence="16">
        <text>RX + glutathione = an S-substituted glutathione + a halide anion + H(+)</text>
        <dbReference type="Rhea" id="RHEA:16437"/>
        <dbReference type="ChEBI" id="CHEBI:15378"/>
        <dbReference type="ChEBI" id="CHEBI:16042"/>
        <dbReference type="ChEBI" id="CHEBI:17792"/>
        <dbReference type="ChEBI" id="CHEBI:57925"/>
        <dbReference type="ChEBI" id="CHEBI:90779"/>
        <dbReference type="EC" id="2.5.1.18"/>
    </reaction>
    <physiologicalReaction direction="left-to-right" evidence="16">
        <dbReference type="Rhea" id="RHEA:16438"/>
    </physiologicalReaction>
</comment>
<dbReference type="SUPFAM" id="SSF161084">
    <property type="entry name" value="MAPEG domain-like"/>
    <property type="match status" value="3"/>
</dbReference>
<evidence type="ECO:0000256" key="9">
    <source>
        <dbReference type="ARBA" id="ARBA00022824"/>
    </source>
</evidence>